<reference evidence="4 5" key="1">
    <citation type="submission" date="2023-04" db="EMBL/GenBank/DDBJ databases">
        <title>Ectobacillus antri isolated from activated sludge.</title>
        <authorList>
            <person name="Yan P."/>
            <person name="Liu X."/>
        </authorList>
    </citation>
    <scope>NUCLEOTIDE SEQUENCE [LARGE SCALE GENOMIC DNA]</scope>
    <source>
        <strain evidence="4 5">C18H</strain>
    </source>
</reference>
<feature type="domain" description="RCK N-terminal" evidence="3">
    <location>
        <begin position="114"/>
        <end position="233"/>
    </location>
</feature>
<dbReference type="PROSITE" id="PS51201">
    <property type="entry name" value="RCK_N"/>
    <property type="match status" value="1"/>
</dbReference>
<dbReference type="Pfam" id="PF02254">
    <property type="entry name" value="TrkA_N"/>
    <property type="match status" value="1"/>
</dbReference>
<comment type="subcellular location">
    <subcellularLocation>
        <location evidence="1">Cell membrane</location>
        <topology evidence="1">Multi-pass membrane protein</topology>
    </subcellularLocation>
</comment>
<accession>A0ABT6H8Z2</accession>
<dbReference type="EMBL" id="JARULN010000025">
    <property type="protein sequence ID" value="MDG5755333.1"/>
    <property type="molecule type" value="Genomic_DNA"/>
</dbReference>
<dbReference type="InterPro" id="IPR003148">
    <property type="entry name" value="RCK_N"/>
</dbReference>
<feature type="transmembrane region" description="Helical" evidence="2">
    <location>
        <begin position="15"/>
        <end position="37"/>
    </location>
</feature>
<dbReference type="RefSeq" id="WP_124566015.1">
    <property type="nucleotide sequence ID" value="NZ_JARRRY010000023.1"/>
</dbReference>
<keyword evidence="2" id="KW-1133">Transmembrane helix</keyword>
<gene>
    <name evidence="4" type="ORF">P6P90_15635</name>
</gene>
<comment type="caution">
    <text evidence="4">The sequence shown here is derived from an EMBL/GenBank/DDBJ whole genome shotgun (WGS) entry which is preliminary data.</text>
</comment>
<dbReference type="Gene3D" id="1.10.287.70">
    <property type="match status" value="1"/>
</dbReference>
<feature type="transmembrane region" description="Helical" evidence="2">
    <location>
        <begin position="73"/>
        <end position="91"/>
    </location>
</feature>
<keyword evidence="5" id="KW-1185">Reference proteome</keyword>
<dbReference type="Proteomes" id="UP001218246">
    <property type="component" value="Unassembled WGS sequence"/>
</dbReference>
<evidence type="ECO:0000256" key="2">
    <source>
        <dbReference type="SAM" id="Phobius"/>
    </source>
</evidence>
<dbReference type="InterPro" id="IPR013099">
    <property type="entry name" value="K_chnl_dom"/>
</dbReference>
<evidence type="ECO:0000259" key="3">
    <source>
        <dbReference type="PROSITE" id="PS51201"/>
    </source>
</evidence>
<sequence>MDNNTSILNIFRLSVLIRILTILISTIIGFGIIIHYIEPSVFPTFFDGIWWAVVTVFTVGYGDLVPKTLTGKTTAILLILLGTGFGSYYMISFSTELVSRQYMKQKGQGVCGFRNHIILIGWNERTKLIVEQTKNPIVLVDETLSVLPRDYSHLFFIKGCPHHDETLMRAGISKATTIIVTADKEKKEKEADAQTILNVLTAKSLNSHLYCIAEILTTTQVENTKRAGADKVIEANKLISSTFMKKARLIEENTLSPHLLCMLPSLPNQAGRTFGDLAITLLQDDKLLIGIQRDTEQLINPGSTFLLQEKDALLTVKK</sequence>
<dbReference type="InterPro" id="IPR036291">
    <property type="entry name" value="NAD(P)-bd_dom_sf"/>
</dbReference>
<keyword evidence="2" id="KW-0812">Transmembrane</keyword>
<protein>
    <submittedName>
        <fullName evidence="4">NAD-binding protein</fullName>
    </submittedName>
</protein>
<dbReference type="PANTHER" id="PTHR43833">
    <property type="entry name" value="POTASSIUM CHANNEL PROTEIN 2-RELATED-RELATED"/>
    <property type="match status" value="1"/>
</dbReference>
<evidence type="ECO:0000256" key="1">
    <source>
        <dbReference type="ARBA" id="ARBA00004651"/>
    </source>
</evidence>
<dbReference type="InterPro" id="IPR050721">
    <property type="entry name" value="Trk_Ktr_HKT_K-transport"/>
</dbReference>
<organism evidence="4 5">
    <name type="scientific">Ectobacillus antri</name>
    <dbReference type="NCBI Taxonomy" id="2486280"/>
    <lineage>
        <taxon>Bacteria</taxon>
        <taxon>Bacillati</taxon>
        <taxon>Bacillota</taxon>
        <taxon>Bacilli</taxon>
        <taxon>Bacillales</taxon>
        <taxon>Bacillaceae</taxon>
        <taxon>Ectobacillus</taxon>
    </lineage>
</organism>
<keyword evidence="2" id="KW-0472">Membrane</keyword>
<feature type="transmembrane region" description="Helical" evidence="2">
    <location>
        <begin position="49"/>
        <end position="66"/>
    </location>
</feature>
<evidence type="ECO:0000313" key="4">
    <source>
        <dbReference type="EMBL" id="MDG5755333.1"/>
    </source>
</evidence>
<dbReference type="SUPFAM" id="SSF81324">
    <property type="entry name" value="Voltage-gated potassium channels"/>
    <property type="match status" value="1"/>
</dbReference>
<evidence type="ECO:0000313" key="5">
    <source>
        <dbReference type="Proteomes" id="UP001218246"/>
    </source>
</evidence>
<dbReference type="Pfam" id="PF07885">
    <property type="entry name" value="Ion_trans_2"/>
    <property type="match status" value="1"/>
</dbReference>
<name>A0ABT6H8Z2_9BACI</name>
<dbReference type="SUPFAM" id="SSF51735">
    <property type="entry name" value="NAD(P)-binding Rossmann-fold domains"/>
    <property type="match status" value="1"/>
</dbReference>
<dbReference type="PANTHER" id="PTHR43833:SF9">
    <property type="entry name" value="POTASSIUM CHANNEL PROTEIN YUGO-RELATED"/>
    <property type="match status" value="1"/>
</dbReference>
<dbReference type="Gene3D" id="3.40.50.720">
    <property type="entry name" value="NAD(P)-binding Rossmann-like Domain"/>
    <property type="match status" value="1"/>
</dbReference>
<proteinExistence type="predicted"/>